<dbReference type="InterPro" id="IPR029058">
    <property type="entry name" value="AB_hydrolase_fold"/>
</dbReference>
<dbReference type="GO" id="GO:0004806">
    <property type="term" value="F:triacylglycerol lipase activity"/>
    <property type="evidence" value="ECO:0007669"/>
    <property type="project" value="TreeGrafter"/>
</dbReference>
<feature type="domain" description="Alpha/beta hydrolase fold-3" evidence="1">
    <location>
        <begin position="81"/>
        <end position="282"/>
    </location>
</feature>
<dbReference type="RefSeq" id="WP_092722925.1">
    <property type="nucleotide sequence ID" value="NZ_FNGW01000002.1"/>
</dbReference>
<protein>
    <submittedName>
        <fullName evidence="2">Acetyl esterase/lipase</fullName>
    </submittedName>
</protein>
<dbReference type="Gene3D" id="3.40.50.1820">
    <property type="entry name" value="alpha/beta hydrolase"/>
    <property type="match status" value="1"/>
</dbReference>
<dbReference type="EMBL" id="FNGW01000002">
    <property type="protein sequence ID" value="SDL45778.1"/>
    <property type="molecule type" value="Genomic_DNA"/>
</dbReference>
<proteinExistence type="predicted"/>
<evidence type="ECO:0000313" key="3">
    <source>
        <dbReference type="Proteomes" id="UP000199068"/>
    </source>
</evidence>
<reference evidence="2 3" key="1">
    <citation type="submission" date="2016-10" db="EMBL/GenBank/DDBJ databases">
        <authorList>
            <person name="de Groot N.N."/>
        </authorList>
    </citation>
    <scope>NUCLEOTIDE SEQUENCE [LARGE SCALE GENOMIC DNA]</scope>
    <source>
        <strain evidence="2 3">DSM 797</strain>
    </source>
</reference>
<dbReference type="AlphaFoldDB" id="A0A1G9K7R3"/>
<keyword evidence="3" id="KW-1185">Reference proteome</keyword>
<dbReference type="PANTHER" id="PTHR23025:SF3">
    <property type="entry name" value="HORMONE-SENSITIVE LIPASE"/>
    <property type="match status" value="1"/>
</dbReference>
<dbReference type="Proteomes" id="UP000199068">
    <property type="component" value="Unassembled WGS sequence"/>
</dbReference>
<dbReference type="SUPFAM" id="SSF53474">
    <property type="entry name" value="alpha/beta-Hydrolases"/>
    <property type="match status" value="1"/>
</dbReference>
<dbReference type="GO" id="GO:0005829">
    <property type="term" value="C:cytosol"/>
    <property type="evidence" value="ECO:0007669"/>
    <property type="project" value="TreeGrafter"/>
</dbReference>
<dbReference type="GO" id="GO:0004771">
    <property type="term" value="F:sterol ester esterase activity"/>
    <property type="evidence" value="ECO:0007669"/>
    <property type="project" value="TreeGrafter"/>
</dbReference>
<dbReference type="Pfam" id="PF07859">
    <property type="entry name" value="Abhydrolase_3"/>
    <property type="match status" value="1"/>
</dbReference>
<sequence length="311" mass="34842">MTSLRGKLVRILIANKHLLKGKLKREVIDSSTSIEKLRNDIKTVAEKISKLPRGVKVTTSEFDKFYSEWIIPENCDENKVILYFHGGGFIAGSSEDHRTIVANFAKRCQVKCLVFNYSLAPEKPFPAAIMDSIDIYSWLLEIGYCPKNIMFAGESAGGGLEISTVLMLKEMKIRLPKAIVAISPCADMTCSGKSNTTKKYIDPCIPIGANEIYTDYYTGNHDPKDPIISPIFADFTGICPIMIQVGTDEILLDDSIRLAKKAEEDGVDISIHVWERMFHCFTLLSSILPEADDSMEEICQFISKHLLYNIN</sequence>
<dbReference type="InterPro" id="IPR013094">
    <property type="entry name" value="AB_hydrolase_3"/>
</dbReference>
<dbReference type="PANTHER" id="PTHR23025">
    <property type="entry name" value="TRIACYLGLYCEROL LIPASE"/>
    <property type="match status" value="1"/>
</dbReference>
<name>A0A1G9K7R3_9FIRM</name>
<organism evidence="2 3">
    <name type="scientific">Romboutsia lituseburensis DSM 797</name>
    <dbReference type="NCBI Taxonomy" id="1121325"/>
    <lineage>
        <taxon>Bacteria</taxon>
        <taxon>Bacillati</taxon>
        <taxon>Bacillota</taxon>
        <taxon>Clostridia</taxon>
        <taxon>Peptostreptococcales</taxon>
        <taxon>Peptostreptococcaceae</taxon>
        <taxon>Romboutsia</taxon>
    </lineage>
</organism>
<evidence type="ECO:0000259" key="1">
    <source>
        <dbReference type="Pfam" id="PF07859"/>
    </source>
</evidence>
<gene>
    <name evidence="2" type="ORF">SAMN04515677_10240</name>
</gene>
<accession>A0A1G9K7R3</accession>
<dbReference type="STRING" id="1121325.SAMN04515677_10240"/>
<evidence type="ECO:0000313" key="2">
    <source>
        <dbReference type="EMBL" id="SDL45778.1"/>
    </source>
</evidence>
<dbReference type="GO" id="GO:0019433">
    <property type="term" value="P:triglyceride catabolic process"/>
    <property type="evidence" value="ECO:0007669"/>
    <property type="project" value="TreeGrafter"/>
</dbReference>